<sequence>MKSAYTLYRQRGMAGILLALLLCVGLVIVSVSAVSESNLAMYLAPNGDRIAQADQLLQSTMQFIYPRLSDETHRHSFFNTWNNGRSTPDCSENYVVPQNMETAEKPIPSSPSLSDPKQEVLIKVAFSPFACDMTHRNMNQDNFRMLMEITANVNCKGQDSIDQCVSRTIKIGLRQVPSDLTDTDFNPGPLPSLPPPPPPPPVVVIEPPPTQSPGPVTPPPEPSPGNHGHKIGGKGHWDVGI</sequence>
<dbReference type="RefSeq" id="WP_284279474.1">
    <property type="nucleotide sequence ID" value="NZ_BSOJ01000004.1"/>
</dbReference>
<keyword evidence="3" id="KW-1185">Reference proteome</keyword>
<gene>
    <name evidence="2" type="ORF">GCM10007875_02420</name>
</gene>
<evidence type="ECO:0000313" key="2">
    <source>
        <dbReference type="EMBL" id="GLR25155.1"/>
    </source>
</evidence>
<accession>A0ABQ5YPB4</accession>
<evidence type="ECO:0000313" key="3">
    <source>
        <dbReference type="Proteomes" id="UP001156664"/>
    </source>
</evidence>
<organism evidence="2 3">
    <name type="scientific">Limnobacter litoralis</name>
    <dbReference type="NCBI Taxonomy" id="481366"/>
    <lineage>
        <taxon>Bacteria</taxon>
        <taxon>Pseudomonadati</taxon>
        <taxon>Pseudomonadota</taxon>
        <taxon>Betaproteobacteria</taxon>
        <taxon>Burkholderiales</taxon>
        <taxon>Burkholderiaceae</taxon>
        <taxon>Limnobacter</taxon>
    </lineage>
</organism>
<reference evidence="3" key="1">
    <citation type="journal article" date="2019" name="Int. J. Syst. Evol. Microbiol.">
        <title>The Global Catalogue of Microorganisms (GCM) 10K type strain sequencing project: providing services to taxonomists for standard genome sequencing and annotation.</title>
        <authorList>
            <consortium name="The Broad Institute Genomics Platform"/>
            <consortium name="The Broad Institute Genome Sequencing Center for Infectious Disease"/>
            <person name="Wu L."/>
            <person name="Ma J."/>
        </authorList>
    </citation>
    <scope>NUCLEOTIDE SEQUENCE [LARGE SCALE GENOMIC DNA]</scope>
    <source>
        <strain evidence="3">NBRC 105857</strain>
    </source>
</reference>
<dbReference type="Proteomes" id="UP001156664">
    <property type="component" value="Unassembled WGS sequence"/>
</dbReference>
<proteinExistence type="predicted"/>
<dbReference type="EMBL" id="BSOJ01000004">
    <property type="protein sequence ID" value="GLR25155.1"/>
    <property type="molecule type" value="Genomic_DNA"/>
</dbReference>
<feature type="region of interest" description="Disordered" evidence="1">
    <location>
        <begin position="175"/>
        <end position="241"/>
    </location>
</feature>
<evidence type="ECO:0000256" key="1">
    <source>
        <dbReference type="SAM" id="MobiDB-lite"/>
    </source>
</evidence>
<protein>
    <submittedName>
        <fullName evidence="2">Uncharacterized protein</fullName>
    </submittedName>
</protein>
<name>A0ABQ5YPB4_9BURK</name>
<comment type="caution">
    <text evidence="2">The sequence shown here is derived from an EMBL/GenBank/DDBJ whole genome shotgun (WGS) entry which is preliminary data.</text>
</comment>
<feature type="compositionally biased region" description="Pro residues" evidence="1">
    <location>
        <begin position="188"/>
        <end position="223"/>
    </location>
</feature>